<keyword evidence="1" id="KW-0472">Membrane</keyword>
<keyword evidence="1" id="KW-1133">Transmembrane helix</keyword>
<evidence type="ECO:0000256" key="1">
    <source>
        <dbReference type="SAM" id="Phobius"/>
    </source>
</evidence>
<name>A0ABD3CLN0_9LAMI</name>
<keyword evidence="3" id="KW-1185">Reference proteome</keyword>
<accession>A0ABD3CLN0</accession>
<feature type="transmembrane region" description="Helical" evidence="1">
    <location>
        <begin position="121"/>
        <end position="140"/>
    </location>
</feature>
<feature type="transmembrane region" description="Helical" evidence="1">
    <location>
        <begin position="152"/>
        <end position="175"/>
    </location>
</feature>
<feature type="transmembrane region" description="Helical" evidence="1">
    <location>
        <begin position="187"/>
        <end position="205"/>
    </location>
</feature>
<dbReference type="EMBL" id="JAVIJP010000032">
    <property type="protein sequence ID" value="KAL3630846.1"/>
    <property type="molecule type" value="Genomic_DNA"/>
</dbReference>
<keyword evidence="1" id="KW-0812">Transmembrane</keyword>
<evidence type="ECO:0000313" key="3">
    <source>
        <dbReference type="Proteomes" id="UP001632038"/>
    </source>
</evidence>
<evidence type="ECO:0000313" key="2">
    <source>
        <dbReference type="EMBL" id="KAL3630846.1"/>
    </source>
</evidence>
<dbReference type="Proteomes" id="UP001632038">
    <property type="component" value="Unassembled WGS sequence"/>
</dbReference>
<organism evidence="2 3">
    <name type="scientific">Castilleja foliolosa</name>
    <dbReference type="NCBI Taxonomy" id="1961234"/>
    <lineage>
        <taxon>Eukaryota</taxon>
        <taxon>Viridiplantae</taxon>
        <taxon>Streptophyta</taxon>
        <taxon>Embryophyta</taxon>
        <taxon>Tracheophyta</taxon>
        <taxon>Spermatophyta</taxon>
        <taxon>Magnoliopsida</taxon>
        <taxon>eudicotyledons</taxon>
        <taxon>Gunneridae</taxon>
        <taxon>Pentapetalae</taxon>
        <taxon>asterids</taxon>
        <taxon>lamiids</taxon>
        <taxon>Lamiales</taxon>
        <taxon>Orobanchaceae</taxon>
        <taxon>Pedicularideae</taxon>
        <taxon>Castillejinae</taxon>
        <taxon>Castilleja</taxon>
    </lineage>
</organism>
<dbReference type="AlphaFoldDB" id="A0ABD3CLN0"/>
<dbReference type="Pfam" id="PF25105">
    <property type="entry name" value="DUF7813"/>
    <property type="match status" value="1"/>
</dbReference>
<feature type="transmembrane region" description="Helical" evidence="1">
    <location>
        <begin position="225"/>
        <end position="249"/>
    </location>
</feature>
<sequence>MEELDGRTVVGTGLRVVRARFRLLSERFSGPQRRDSAGGFSPTAPGECKARKNDDYGALWLESVLLLLDDGGSGFCRWGVGLRERIHGEIRFGFVRMSSAVDALSQLMGIYFFGKIEDQYIFFKVFLMMKFMPFANLAPWVKGLEWESSRFIVIWFFSDLLVGLVFAIDSWVVIVDSRRGGREIVKEGYRLLVALFWPAFEIRWLEVLICGSLGRWMLKRVFGEVLTIIFQSLMEVYFMVAWLVFYFAARQKGRC</sequence>
<comment type="caution">
    <text evidence="2">The sequence shown here is derived from an EMBL/GenBank/DDBJ whole genome shotgun (WGS) entry which is preliminary data.</text>
</comment>
<reference evidence="3" key="1">
    <citation type="journal article" date="2024" name="IScience">
        <title>Strigolactones Initiate the Formation of Haustorium-like Structures in Castilleja.</title>
        <authorList>
            <person name="Buerger M."/>
            <person name="Peterson D."/>
            <person name="Chory J."/>
        </authorList>
    </citation>
    <scope>NUCLEOTIDE SEQUENCE [LARGE SCALE GENOMIC DNA]</scope>
</reference>
<gene>
    <name evidence="2" type="ORF">CASFOL_023830</name>
</gene>
<dbReference type="PANTHER" id="PTHR36353:SF1">
    <property type="entry name" value="TRANSMEMBRANE PROTEIN"/>
    <property type="match status" value="1"/>
</dbReference>
<protein>
    <submittedName>
        <fullName evidence="2">Uncharacterized protein</fullName>
    </submittedName>
</protein>
<proteinExistence type="predicted"/>
<dbReference type="PANTHER" id="PTHR36353">
    <property type="entry name" value="TRANSMEMBRANE PROTEIN"/>
    <property type="match status" value="1"/>
</dbReference>
<dbReference type="InterPro" id="IPR056715">
    <property type="entry name" value="DUF7813"/>
</dbReference>